<proteinExistence type="predicted"/>
<evidence type="ECO:0000313" key="3">
    <source>
        <dbReference type="EMBL" id="MBB3150505.1"/>
    </source>
</evidence>
<keyword evidence="1" id="KW-0479">Metal-binding</keyword>
<dbReference type="Proteomes" id="UP000518605">
    <property type="component" value="Unassembled WGS sequence"/>
</dbReference>
<dbReference type="RefSeq" id="WP_183558413.1">
    <property type="nucleotide sequence ID" value="NZ_CBCSLB010000001.1"/>
</dbReference>
<evidence type="ECO:0000256" key="2">
    <source>
        <dbReference type="ARBA" id="ARBA00022833"/>
    </source>
</evidence>
<dbReference type="PANTHER" id="PTHR42742">
    <property type="entry name" value="TRANSCRIPTIONAL REPRESSOR MPRA"/>
    <property type="match status" value="1"/>
</dbReference>
<evidence type="ECO:0000256" key="1">
    <source>
        <dbReference type="ARBA" id="ARBA00022723"/>
    </source>
</evidence>
<gene>
    <name evidence="3" type="ORF">FHS16_000537</name>
</gene>
<dbReference type="CDD" id="cd07010">
    <property type="entry name" value="cupin_PMI_type_I_N_bac"/>
    <property type="match status" value="1"/>
</dbReference>
<dbReference type="InterPro" id="IPR011051">
    <property type="entry name" value="RmlC_Cupin_sf"/>
</dbReference>
<protein>
    <submittedName>
        <fullName evidence="3">Mannose-6-phosphate isomerase class I</fullName>
    </submittedName>
</protein>
<dbReference type="InterPro" id="IPR016847">
    <property type="entry name" value="Man6P_Isoase_Firm_lng_prd"/>
</dbReference>
<dbReference type="PIRSF" id="PIRSF026713">
    <property type="entry name" value="PMI_Firm_long_prd"/>
    <property type="match status" value="1"/>
</dbReference>
<organism evidence="3 4">
    <name type="scientific">Paenibacillus endophyticus</name>
    <dbReference type="NCBI Taxonomy" id="1294268"/>
    <lineage>
        <taxon>Bacteria</taxon>
        <taxon>Bacillati</taxon>
        <taxon>Bacillota</taxon>
        <taxon>Bacilli</taxon>
        <taxon>Bacillales</taxon>
        <taxon>Paenibacillaceae</taxon>
        <taxon>Paenibacillus</taxon>
    </lineage>
</organism>
<keyword evidence="2" id="KW-0862">Zinc</keyword>
<dbReference type="Gene3D" id="2.60.120.10">
    <property type="entry name" value="Jelly Rolls"/>
    <property type="match status" value="1"/>
</dbReference>
<dbReference type="GO" id="GO:0046872">
    <property type="term" value="F:metal ion binding"/>
    <property type="evidence" value="ECO:0007669"/>
    <property type="project" value="UniProtKB-KW"/>
</dbReference>
<keyword evidence="4" id="KW-1185">Reference proteome</keyword>
<dbReference type="AlphaFoldDB" id="A0A7W5G8D0"/>
<dbReference type="EMBL" id="JACHXW010000001">
    <property type="protein sequence ID" value="MBB3150505.1"/>
    <property type="molecule type" value="Genomic_DNA"/>
</dbReference>
<sequence>MELAYNREPSTSIRNWEHEAWTGYKAIGSTILDKASISKKTVVVIECYPGVRQEEVITGISSFLNPAAIFRAEEAAIDPIEVDRLVDGFLTDDRVFGFMTSFQINEFYDQAKIVSLQSQIEAISGGIIVVIGFGASLIAAGDVLVYADMARWEIQLRLRSKEIENWRTSHPEEDMLRRYKRGFFFEWRMADNLKKTLLGSIDYYLDTNAKDDPKMVSKSALFAGLEQTVNRPFRLVPYFDPGVWGGTWLEANIGLPKREHPYAWGFDGVPEENSLYFQYGPVRIELPAINLVFFESIKLLGEKVFESFGAEFPIRFDFLDTIGGQSLSLQVHPTNEYIKEHFGMPYTQDESYYILEATPGAEVYLGLKEGIDSAAMIADLNKAQEDGYSFPANDYINVYPAVKHDHFLIPAGTIHCSGAGCMVLEISATPYIFTFKLWDWERLGLDGKPRPVHVEHGSKVIQWDRDTKWTTSECVGRVERIAEGQGWIEERTGLHALEFIETRRHWFSVPVSHESNGSVHMLNLVEGEEATIESPDGAFEPFIIHYAETFIIPAHVAAYSIRPSGPSVGKTIGTIKAYVRV</sequence>
<dbReference type="InterPro" id="IPR014710">
    <property type="entry name" value="RmlC-like_jellyroll"/>
</dbReference>
<dbReference type="SUPFAM" id="SSF51182">
    <property type="entry name" value="RmlC-like cupins"/>
    <property type="match status" value="1"/>
</dbReference>
<dbReference type="PANTHER" id="PTHR42742:SF3">
    <property type="entry name" value="FRUCTOKINASE"/>
    <property type="match status" value="1"/>
</dbReference>
<comment type="caution">
    <text evidence="3">The sequence shown here is derived from an EMBL/GenBank/DDBJ whole genome shotgun (WGS) entry which is preliminary data.</text>
</comment>
<keyword evidence="3" id="KW-0413">Isomerase</keyword>
<name>A0A7W5G8D0_9BACL</name>
<dbReference type="InterPro" id="IPR051804">
    <property type="entry name" value="Carb_Metab_Reg_Kinase/Isom"/>
</dbReference>
<reference evidence="3 4" key="1">
    <citation type="submission" date="2020-08" db="EMBL/GenBank/DDBJ databases">
        <title>Genomic Encyclopedia of Type Strains, Phase III (KMG-III): the genomes of soil and plant-associated and newly described type strains.</title>
        <authorList>
            <person name="Whitman W."/>
        </authorList>
    </citation>
    <scope>NUCLEOTIDE SEQUENCE [LARGE SCALE GENOMIC DNA]</scope>
    <source>
        <strain evidence="3 4">CECT 8234</strain>
    </source>
</reference>
<accession>A0A7W5G8D0</accession>
<evidence type="ECO:0000313" key="4">
    <source>
        <dbReference type="Proteomes" id="UP000518605"/>
    </source>
</evidence>
<dbReference type="GO" id="GO:0016853">
    <property type="term" value="F:isomerase activity"/>
    <property type="evidence" value="ECO:0007669"/>
    <property type="project" value="UniProtKB-KW"/>
</dbReference>